<dbReference type="EMBL" id="JAVDXW010000001">
    <property type="protein sequence ID" value="MDR7304308.1"/>
    <property type="molecule type" value="Genomic_DNA"/>
</dbReference>
<keyword evidence="3" id="KW-1185">Reference proteome</keyword>
<sequence>MACSLFSETLEVTVEQDPNRPLQDEDMATVGAGGVAARTRDADTQDQDADGTDQGDDADTQDADGTDQSDDADTQDADSGDSRDS</sequence>
<gene>
    <name evidence="2" type="ORF">JOF55_004489</name>
</gene>
<organism evidence="2 3">
    <name type="scientific">Haloactinomyces albus</name>
    <dbReference type="NCBI Taxonomy" id="1352928"/>
    <lineage>
        <taxon>Bacteria</taxon>
        <taxon>Bacillati</taxon>
        <taxon>Actinomycetota</taxon>
        <taxon>Actinomycetes</taxon>
        <taxon>Actinopolysporales</taxon>
        <taxon>Actinopolysporaceae</taxon>
        <taxon>Haloactinomyces</taxon>
    </lineage>
</organism>
<dbReference type="RefSeq" id="WP_310277856.1">
    <property type="nucleotide sequence ID" value="NZ_JAVDXW010000001.1"/>
</dbReference>
<evidence type="ECO:0000313" key="3">
    <source>
        <dbReference type="Proteomes" id="UP001180845"/>
    </source>
</evidence>
<proteinExistence type="predicted"/>
<feature type="region of interest" description="Disordered" evidence="1">
    <location>
        <begin position="13"/>
        <end position="85"/>
    </location>
</feature>
<comment type="caution">
    <text evidence="2">The sequence shown here is derived from an EMBL/GenBank/DDBJ whole genome shotgun (WGS) entry which is preliminary data.</text>
</comment>
<reference evidence="2" key="1">
    <citation type="submission" date="2023-07" db="EMBL/GenBank/DDBJ databases">
        <title>Sequencing the genomes of 1000 actinobacteria strains.</title>
        <authorList>
            <person name="Klenk H.-P."/>
        </authorList>
    </citation>
    <scope>NUCLEOTIDE SEQUENCE</scope>
    <source>
        <strain evidence="2">DSM 45977</strain>
    </source>
</reference>
<evidence type="ECO:0000313" key="2">
    <source>
        <dbReference type="EMBL" id="MDR7304308.1"/>
    </source>
</evidence>
<dbReference type="AlphaFoldDB" id="A0AAE3ZG61"/>
<feature type="compositionally biased region" description="Acidic residues" evidence="1">
    <location>
        <begin position="44"/>
        <end position="79"/>
    </location>
</feature>
<protein>
    <submittedName>
        <fullName evidence="2">Uncharacterized protein</fullName>
    </submittedName>
</protein>
<accession>A0AAE3ZG61</accession>
<dbReference type="Proteomes" id="UP001180845">
    <property type="component" value="Unassembled WGS sequence"/>
</dbReference>
<evidence type="ECO:0000256" key="1">
    <source>
        <dbReference type="SAM" id="MobiDB-lite"/>
    </source>
</evidence>
<name>A0AAE3ZG61_9ACTN</name>